<keyword evidence="4" id="KW-1133">Transmembrane helix</keyword>
<gene>
    <name evidence="6" type="ORF">PSYICH_LOCUS14152</name>
</gene>
<dbReference type="Pfam" id="PF01391">
    <property type="entry name" value="Collagen"/>
    <property type="match status" value="3"/>
</dbReference>
<dbReference type="PANTHER" id="PTHR24023">
    <property type="entry name" value="COLLAGEN ALPHA"/>
    <property type="match status" value="1"/>
</dbReference>
<dbReference type="EMBL" id="OV651820">
    <property type="protein sequence ID" value="CAH1114129.1"/>
    <property type="molecule type" value="Genomic_DNA"/>
</dbReference>
<keyword evidence="2" id="KW-0677">Repeat</keyword>
<dbReference type="GO" id="GO:0031012">
    <property type="term" value="C:extracellular matrix"/>
    <property type="evidence" value="ECO:0007669"/>
    <property type="project" value="TreeGrafter"/>
</dbReference>
<feature type="domain" description="Thrombospondin-like N-terminal" evidence="5">
    <location>
        <begin position="45"/>
        <end position="237"/>
    </location>
</feature>
<evidence type="ECO:0000256" key="4">
    <source>
        <dbReference type="SAM" id="Phobius"/>
    </source>
</evidence>
<dbReference type="PANTHER" id="PTHR24023:SF1082">
    <property type="entry name" value="COLLAGEN TRIPLE HELIX REPEAT"/>
    <property type="match status" value="1"/>
</dbReference>
<dbReference type="Proteomes" id="UP001153636">
    <property type="component" value="Chromosome 8"/>
</dbReference>
<name>A0A9P0D8Y0_9CUCU</name>
<dbReference type="InterPro" id="IPR050149">
    <property type="entry name" value="Collagen_superfamily"/>
</dbReference>
<reference evidence="6" key="1">
    <citation type="submission" date="2022-01" db="EMBL/GenBank/DDBJ databases">
        <authorList>
            <person name="King R."/>
        </authorList>
    </citation>
    <scope>NUCLEOTIDE SEQUENCE</scope>
</reference>
<evidence type="ECO:0000313" key="6">
    <source>
        <dbReference type="EMBL" id="CAH1114129.1"/>
    </source>
</evidence>
<feature type="compositionally biased region" description="Low complexity" evidence="3">
    <location>
        <begin position="643"/>
        <end position="666"/>
    </location>
</feature>
<dbReference type="InterPro" id="IPR048287">
    <property type="entry name" value="TSPN-like_N"/>
</dbReference>
<dbReference type="SUPFAM" id="SSF49899">
    <property type="entry name" value="Concanavalin A-like lectins/glucanases"/>
    <property type="match status" value="1"/>
</dbReference>
<organism evidence="6 7">
    <name type="scientific">Psylliodes chrysocephalus</name>
    <dbReference type="NCBI Taxonomy" id="3402493"/>
    <lineage>
        <taxon>Eukaryota</taxon>
        <taxon>Metazoa</taxon>
        <taxon>Ecdysozoa</taxon>
        <taxon>Arthropoda</taxon>
        <taxon>Hexapoda</taxon>
        <taxon>Insecta</taxon>
        <taxon>Pterygota</taxon>
        <taxon>Neoptera</taxon>
        <taxon>Endopterygota</taxon>
        <taxon>Coleoptera</taxon>
        <taxon>Polyphaga</taxon>
        <taxon>Cucujiformia</taxon>
        <taxon>Chrysomeloidea</taxon>
        <taxon>Chrysomelidae</taxon>
        <taxon>Galerucinae</taxon>
        <taxon>Alticini</taxon>
        <taxon>Psylliodes</taxon>
    </lineage>
</organism>
<proteinExistence type="predicted"/>
<protein>
    <recommendedName>
        <fullName evidence="5">Thrombospondin-like N-terminal domain-containing protein</fullName>
    </recommendedName>
</protein>
<sequence>MRFKTKDKSRAELRFSDFFIFWIWFIVTVKFGGTYGQFMSNEASVVDLIKAAELYEEPQGVTRIQGRCFNNSDDREPPASEWAYRWSEQAQISLTTREYFPDGFPSDFSILIVARPTPGQLYPLFTLFSEDGDEQLSVTIGKEISIYYEDTDELPEEDNFISFGAGINDGQWHRIAFSVKGDSVSTIIDCNQTITKPLFRATSSKLSITGVINIGFQLADEGYYNGDIQMIKIISRPDDAYDFCQKYAPDCTPSAGTITGDFSISGSMEFNKTKLATYYGEKERGGTIRGDSFQIEGAATVSSVLDENKSFGESHVRENSILGATGNGMFHFNQESGANSLDFNHILSGSSFESATLAPIDGNGLTEIVFANSNFTTPGIVELDVTTLPPDYDEFPDTNTSSLGQDYYGPYAGVRGPPGIRGYPGPPGIAGPVGPKGEPGRDGIYGTPGIPGSPGHVFMIPLNQQGNEKGPDGQAEMFRQMLSQHMMSMRGVEGPMGLTGVPGPQGPPGPEGIKGEPGDVGEPGLPGLRGISGLPGREGRRGRPGRDGDRGMTGPVGAKGEQGNTGLPGLPGEKGDRGFIGNPGEKGHTGHDGPQGEEGPAGLPGLSGEMGPRGFTGPRGIPGLPGTAGIPGIEGPPGSKGHPGPMGQPGQPGQTGATGAIGPPGPTGLLGPPGLIVSYLRIKQSDNKIIYIYFGMWGVQSIFKANIYSNLKI</sequence>
<evidence type="ECO:0000259" key="5">
    <source>
        <dbReference type="SMART" id="SM00210"/>
    </source>
</evidence>
<feature type="region of interest" description="Disordered" evidence="3">
    <location>
        <begin position="497"/>
        <end position="666"/>
    </location>
</feature>
<dbReference type="InterPro" id="IPR013320">
    <property type="entry name" value="ConA-like_dom_sf"/>
</dbReference>
<dbReference type="GO" id="GO:0005615">
    <property type="term" value="C:extracellular space"/>
    <property type="evidence" value="ECO:0007669"/>
    <property type="project" value="TreeGrafter"/>
</dbReference>
<accession>A0A9P0D8Y0</accession>
<dbReference type="Gene3D" id="2.60.120.200">
    <property type="match status" value="1"/>
</dbReference>
<dbReference type="AlphaFoldDB" id="A0A9P0D8Y0"/>
<keyword evidence="1" id="KW-0964">Secreted</keyword>
<keyword evidence="4" id="KW-0812">Transmembrane</keyword>
<feature type="compositionally biased region" description="Basic and acidic residues" evidence="3">
    <location>
        <begin position="537"/>
        <end position="550"/>
    </location>
</feature>
<keyword evidence="7" id="KW-1185">Reference proteome</keyword>
<evidence type="ECO:0000256" key="2">
    <source>
        <dbReference type="ARBA" id="ARBA00022737"/>
    </source>
</evidence>
<evidence type="ECO:0000313" key="7">
    <source>
        <dbReference type="Proteomes" id="UP001153636"/>
    </source>
</evidence>
<dbReference type="SMART" id="SM00210">
    <property type="entry name" value="TSPN"/>
    <property type="match status" value="1"/>
</dbReference>
<keyword evidence="4" id="KW-0472">Membrane</keyword>
<feature type="transmembrane region" description="Helical" evidence="4">
    <location>
        <begin position="20"/>
        <end position="38"/>
    </location>
</feature>
<dbReference type="InterPro" id="IPR008160">
    <property type="entry name" value="Collagen"/>
</dbReference>
<evidence type="ECO:0000256" key="3">
    <source>
        <dbReference type="SAM" id="MobiDB-lite"/>
    </source>
</evidence>
<evidence type="ECO:0000256" key="1">
    <source>
        <dbReference type="ARBA" id="ARBA00022525"/>
    </source>
</evidence>
<dbReference type="OrthoDB" id="726732at2759"/>